<dbReference type="Proteomes" id="UP000031668">
    <property type="component" value="Unassembled WGS sequence"/>
</dbReference>
<protein>
    <submittedName>
        <fullName evidence="1">Uncharacterized protein</fullName>
    </submittedName>
</protein>
<keyword evidence="2" id="KW-1185">Reference proteome</keyword>
<sequence>MNAPSKDISSLLFFGLGEDFTTLIFSGIRMDTLVIYHIQILKTFFVNTDTHDISFMALSINRKMMLSVDEIPKGIILFLNIPQCSEITGCFEYSHIFASACMRLSNE</sequence>
<accession>A0A0C2NDP4</accession>
<gene>
    <name evidence="1" type="ORF">RF11_04849</name>
</gene>
<reference evidence="1 2" key="1">
    <citation type="journal article" date="2014" name="Genome Biol. Evol.">
        <title>The genome of the myxosporean Thelohanellus kitauei shows adaptations to nutrient acquisition within its fish host.</title>
        <authorList>
            <person name="Yang Y."/>
            <person name="Xiong J."/>
            <person name="Zhou Z."/>
            <person name="Huo F."/>
            <person name="Miao W."/>
            <person name="Ran C."/>
            <person name="Liu Y."/>
            <person name="Zhang J."/>
            <person name="Feng J."/>
            <person name="Wang M."/>
            <person name="Wang M."/>
            <person name="Wang L."/>
            <person name="Yao B."/>
        </authorList>
    </citation>
    <scope>NUCLEOTIDE SEQUENCE [LARGE SCALE GENOMIC DNA]</scope>
    <source>
        <strain evidence="1">Wuqing</strain>
    </source>
</reference>
<evidence type="ECO:0000313" key="1">
    <source>
        <dbReference type="EMBL" id="KII72082.1"/>
    </source>
</evidence>
<organism evidence="1 2">
    <name type="scientific">Thelohanellus kitauei</name>
    <name type="common">Myxosporean</name>
    <dbReference type="NCBI Taxonomy" id="669202"/>
    <lineage>
        <taxon>Eukaryota</taxon>
        <taxon>Metazoa</taxon>
        <taxon>Cnidaria</taxon>
        <taxon>Myxozoa</taxon>
        <taxon>Myxosporea</taxon>
        <taxon>Bivalvulida</taxon>
        <taxon>Platysporina</taxon>
        <taxon>Myxobolidae</taxon>
        <taxon>Thelohanellus</taxon>
    </lineage>
</organism>
<proteinExistence type="predicted"/>
<dbReference type="EMBL" id="JWZT01001406">
    <property type="protein sequence ID" value="KII72082.1"/>
    <property type="molecule type" value="Genomic_DNA"/>
</dbReference>
<comment type="caution">
    <text evidence="1">The sequence shown here is derived from an EMBL/GenBank/DDBJ whole genome shotgun (WGS) entry which is preliminary data.</text>
</comment>
<dbReference type="AlphaFoldDB" id="A0A0C2NDP4"/>
<evidence type="ECO:0000313" key="2">
    <source>
        <dbReference type="Proteomes" id="UP000031668"/>
    </source>
</evidence>
<name>A0A0C2NDP4_THEKT</name>